<evidence type="ECO:0000313" key="1">
    <source>
        <dbReference type="EMBL" id="GJN64252.1"/>
    </source>
</evidence>
<gene>
    <name evidence="1" type="ORF">JCM17207_08770</name>
</gene>
<dbReference type="EMBL" id="BQKV01000027">
    <property type="protein sequence ID" value="GJN64252.1"/>
    <property type="molecule type" value="Genomic_DNA"/>
</dbReference>
<protein>
    <recommendedName>
        <fullName evidence="3">Nucleotidyltransferase family protein</fullName>
    </recommendedName>
</protein>
<organism evidence="1 2">
    <name type="scientific">Faecalibacterium gallinarum</name>
    <dbReference type="NCBI Taxonomy" id="2903556"/>
    <lineage>
        <taxon>Bacteria</taxon>
        <taxon>Bacillati</taxon>
        <taxon>Bacillota</taxon>
        <taxon>Clostridia</taxon>
        <taxon>Eubacteriales</taxon>
        <taxon>Oscillospiraceae</taxon>
        <taxon>Faecalibacterium</taxon>
    </lineage>
</organism>
<proteinExistence type="predicted"/>
<dbReference type="InterPro" id="IPR039498">
    <property type="entry name" value="NTP_transf_5"/>
</dbReference>
<accession>A0AA37IXT3</accession>
<dbReference type="Gene3D" id="3.30.460.40">
    <property type="match status" value="1"/>
</dbReference>
<sequence>MKKHPVELPLLEPGVDYLLALLRAALRKECPPPLPQGLSWERVCHVARAHRVENMAFGAARELVRRQAPEVARRWEELCTQNQVQTLTQQAEGARVLEALNRAGIPVILLKGSVLRRVYPRPDWRQMCDLDLFVGEKNLPAAAGILASLGFRAIEDKNDHHQSYDKPPYLHVELHTRLVHRRDRQLDFFSNLWSEAQPAEGVPGAYILRPNAFYLHMLTHMFLHYGAQDCTIRAVLDVALFRSVWGSQLDEGVLRQGFKRLHLAWLAGAVEQLAESWFGPEAPQPVPPGAEEVQWNICYPCLYGTYGSSQALIKAQSGGSKLAFIGRRVFPPLWQLERAYPLLRRCPVLLPFCWLHRLAKGLLGQRGKIHRELGSFRPPKL</sequence>
<evidence type="ECO:0008006" key="3">
    <source>
        <dbReference type="Google" id="ProtNLM"/>
    </source>
</evidence>
<reference evidence="1" key="1">
    <citation type="journal article" date="2022" name="Int. J. Syst. Evol. Microbiol.">
        <title>Genome-based, phenotypic and chemotaxonomic classification of Faecalibacterium strains: proposal of three novel species Faecalibacterium duncaniae sp. nov., Faecalibacterium hattorii sp. nov. and Faecalibacterium gallinarum sp. nov. .</title>
        <authorList>
            <person name="Sakamoto M."/>
            <person name="Sakurai N."/>
            <person name="Tanno H."/>
            <person name="Iino T."/>
            <person name="Ohkuma M."/>
            <person name="Endo A."/>
        </authorList>
    </citation>
    <scope>NUCLEOTIDE SEQUENCE</scope>
    <source>
        <strain evidence="1">JCM 17207</strain>
    </source>
</reference>
<comment type="caution">
    <text evidence="1">The sequence shown here is derived from an EMBL/GenBank/DDBJ whole genome shotgun (WGS) entry which is preliminary data.</text>
</comment>
<name>A0AA37IXT3_9FIRM</name>
<dbReference type="AlphaFoldDB" id="A0AA37IXT3"/>
<evidence type="ECO:0000313" key="2">
    <source>
        <dbReference type="Proteomes" id="UP001055185"/>
    </source>
</evidence>
<dbReference type="RefSeq" id="WP_238316484.1">
    <property type="nucleotide sequence ID" value="NZ_BQKV01000027.1"/>
</dbReference>
<dbReference type="Pfam" id="PF14907">
    <property type="entry name" value="NTP_transf_5"/>
    <property type="match status" value="1"/>
</dbReference>
<dbReference type="Proteomes" id="UP001055185">
    <property type="component" value="Unassembled WGS sequence"/>
</dbReference>
<keyword evidence="2" id="KW-1185">Reference proteome</keyword>